<comment type="caution">
    <text evidence="17">The sequence shown here is derived from an EMBL/GenBank/DDBJ whole genome shotgun (WGS) entry which is preliminary data.</text>
</comment>
<sequence length="682" mass="75886">MDLQDTQNDAARDSECTQPAALAPDGPSAEAVESGPEGIGAAKTAEEKSAEEDPKRSAPPDDDVVGKAYDSRLMRRLVTYLGPYKLQTSLSAAAIIIKAGSDVLGPYFVKVAVDTYMADTPPAKLSWLARHLPPTPFGGITALSLLYLASLLLTYALEFLQTYLMQWTGQKIMFDLRSQIFRHIQRMSPAFFDKNPVGKLVTRVTSDVDALNEMFTSGVLAIFEDVFVLAFIVIIMLRMSWPLALLTLSVIPAILWVTKIFRKHVRDSYRRIRHAIAAINTYMQEHVSGMAIVQLFNREEYAYDDFKAINRLHMDAFKDAILAYALYYPAVELLSAIAIALVIWRGGASVLHGTVTLGVLIAFMQYAQRFFRPIMDLSEKYNILQAAMAASERVFKLLDTEPGILSPANPIQGAKTGPTHGRIEFRNVWFTYQDAPHAAPGDASIEWILRGVSFIIEPDETAAIVGHTGAGKTTITGLMMRFYDIQHGQILVDGVDVRDQELQSLRKRFGVVLQDPFLFTGTIADNIRLGSKWITDERLARAVDEVNIGDFIRALPKQFQEPVIERGATLSTGQKQLISFARALAHDPGILILDEATSSVDTETEQRVRLALSRMIAGRTSVLIAHRLSTIQRADSILVMHKGQLRERGTHQELLAHRGLYYKLYELQYRDQEISAPTLASA</sequence>
<dbReference type="InterPro" id="IPR011527">
    <property type="entry name" value="ABC1_TM_dom"/>
</dbReference>
<feature type="transmembrane region" description="Helical" evidence="14">
    <location>
        <begin position="321"/>
        <end position="344"/>
    </location>
</feature>
<dbReference type="Proteomes" id="UP000289437">
    <property type="component" value="Unassembled WGS sequence"/>
</dbReference>
<organism evidence="17 18">
    <name type="scientific">Granulicella sibirica</name>
    <dbReference type="NCBI Taxonomy" id="2479048"/>
    <lineage>
        <taxon>Bacteria</taxon>
        <taxon>Pseudomonadati</taxon>
        <taxon>Acidobacteriota</taxon>
        <taxon>Terriglobia</taxon>
        <taxon>Terriglobales</taxon>
        <taxon>Acidobacteriaceae</taxon>
        <taxon>Granulicella</taxon>
    </lineage>
</organism>
<evidence type="ECO:0000313" key="17">
    <source>
        <dbReference type="EMBL" id="RXH55853.1"/>
    </source>
</evidence>
<comment type="similarity">
    <text evidence="2">Belongs to the ABC transporter superfamily. Drug exporter-2 (TC 3.A.1.117) family.</text>
</comment>
<dbReference type="InterPro" id="IPR036640">
    <property type="entry name" value="ABC1_TM_sf"/>
</dbReference>
<protein>
    <recommendedName>
        <fullName evidence="12">Multidrug resistance-like ATP-binding protein MdlA</fullName>
        <ecNumber evidence="3">7.6.2.2</ecNumber>
    </recommendedName>
</protein>
<keyword evidence="5" id="KW-1003">Cell membrane</keyword>
<feature type="transmembrane region" description="Helical" evidence="14">
    <location>
        <begin position="77"/>
        <end position="97"/>
    </location>
</feature>
<dbReference type="InterPro" id="IPR003439">
    <property type="entry name" value="ABC_transporter-like_ATP-bd"/>
</dbReference>
<evidence type="ECO:0000256" key="12">
    <source>
        <dbReference type="ARBA" id="ARBA00074518"/>
    </source>
</evidence>
<proteinExistence type="inferred from homology"/>
<dbReference type="OrthoDB" id="9762778at2"/>
<dbReference type="Pfam" id="PF00664">
    <property type="entry name" value="ABC_membrane"/>
    <property type="match status" value="1"/>
</dbReference>
<reference evidence="17 18" key="1">
    <citation type="submission" date="2018-11" db="EMBL/GenBank/DDBJ databases">
        <authorList>
            <person name="Mardanov A.V."/>
            <person name="Ravin N.V."/>
            <person name="Dedysh S.N."/>
        </authorList>
    </citation>
    <scope>NUCLEOTIDE SEQUENCE [LARGE SCALE GENOMIC DNA]</scope>
    <source>
        <strain evidence="17 18">AF10</strain>
    </source>
</reference>
<dbReference type="EC" id="7.6.2.2" evidence="3"/>
<keyword evidence="9 14" id="KW-1133">Transmembrane helix</keyword>
<comment type="catalytic activity">
    <reaction evidence="11">
        <text>ATP + H2O + xenobioticSide 1 = ADP + phosphate + xenobioticSide 2.</text>
        <dbReference type="EC" id="7.6.2.2"/>
    </reaction>
</comment>
<evidence type="ECO:0000256" key="8">
    <source>
        <dbReference type="ARBA" id="ARBA00022840"/>
    </source>
</evidence>
<dbReference type="GO" id="GO:0005886">
    <property type="term" value="C:plasma membrane"/>
    <property type="evidence" value="ECO:0007669"/>
    <property type="project" value="UniProtKB-SubCell"/>
</dbReference>
<evidence type="ECO:0000256" key="10">
    <source>
        <dbReference type="ARBA" id="ARBA00023136"/>
    </source>
</evidence>
<keyword evidence="4" id="KW-0813">Transport</keyword>
<dbReference type="InterPro" id="IPR003593">
    <property type="entry name" value="AAA+_ATPase"/>
</dbReference>
<evidence type="ECO:0000256" key="5">
    <source>
        <dbReference type="ARBA" id="ARBA00022475"/>
    </source>
</evidence>
<dbReference type="GO" id="GO:0016887">
    <property type="term" value="F:ATP hydrolysis activity"/>
    <property type="evidence" value="ECO:0007669"/>
    <property type="project" value="InterPro"/>
</dbReference>
<evidence type="ECO:0000256" key="7">
    <source>
        <dbReference type="ARBA" id="ARBA00022741"/>
    </source>
</evidence>
<dbReference type="EMBL" id="RDSM01000002">
    <property type="protein sequence ID" value="RXH55853.1"/>
    <property type="molecule type" value="Genomic_DNA"/>
</dbReference>
<dbReference type="CDD" id="cd18544">
    <property type="entry name" value="ABC_6TM_TmrA_like"/>
    <property type="match status" value="1"/>
</dbReference>
<dbReference type="GO" id="GO:0005524">
    <property type="term" value="F:ATP binding"/>
    <property type="evidence" value="ECO:0007669"/>
    <property type="project" value="UniProtKB-KW"/>
</dbReference>
<evidence type="ECO:0000259" key="15">
    <source>
        <dbReference type="PROSITE" id="PS50893"/>
    </source>
</evidence>
<feature type="transmembrane region" description="Helical" evidence="14">
    <location>
        <begin position="137"/>
        <end position="157"/>
    </location>
</feature>
<comment type="subcellular location">
    <subcellularLocation>
        <location evidence="1">Cell membrane</location>
        <topology evidence="1">Multi-pass membrane protein</topology>
    </subcellularLocation>
</comment>
<evidence type="ECO:0000256" key="1">
    <source>
        <dbReference type="ARBA" id="ARBA00004651"/>
    </source>
</evidence>
<gene>
    <name evidence="17" type="ORF">GRAN_2710</name>
</gene>
<keyword evidence="6 14" id="KW-0812">Transmembrane</keyword>
<accession>A0A4Q0SXI1</accession>
<keyword evidence="7" id="KW-0547">Nucleotide-binding</keyword>
<evidence type="ECO:0000313" key="18">
    <source>
        <dbReference type="Proteomes" id="UP000289437"/>
    </source>
</evidence>
<dbReference type="Gene3D" id="3.40.50.300">
    <property type="entry name" value="P-loop containing nucleotide triphosphate hydrolases"/>
    <property type="match status" value="1"/>
</dbReference>
<feature type="transmembrane region" description="Helical" evidence="14">
    <location>
        <begin position="350"/>
        <end position="367"/>
    </location>
</feature>
<evidence type="ECO:0000256" key="6">
    <source>
        <dbReference type="ARBA" id="ARBA00022692"/>
    </source>
</evidence>
<feature type="domain" description="ABC transmembrane type-1" evidence="16">
    <location>
        <begin position="90"/>
        <end position="386"/>
    </location>
</feature>
<dbReference type="AlphaFoldDB" id="A0A4Q0SXI1"/>
<dbReference type="PANTHER" id="PTHR43394:SF1">
    <property type="entry name" value="ATP-BINDING CASSETTE SUB-FAMILY B MEMBER 10, MITOCHONDRIAL"/>
    <property type="match status" value="1"/>
</dbReference>
<dbReference type="SMART" id="SM00382">
    <property type="entry name" value="AAA"/>
    <property type="match status" value="1"/>
</dbReference>
<dbReference type="Gene3D" id="1.20.1560.10">
    <property type="entry name" value="ABC transporter type 1, transmembrane domain"/>
    <property type="match status" value="1"/>
</dbReference>
<name>A0A4Q0SXI1_9BACT</name>
<evidence type="ECO:0000259" key="16">
    <source>
        <dbReference type="PROSITE" id="PS50929"/>
    </source>
</evidence>
<keyword evidence="18" id="KW-1185">Reference proteome</keyword>
<evidence type="ECO:0000256" key="11">
    <source>
        <dbReference type="ARBA" id="ARBA00034018"/>
    </source>
</evidence>
<dbReference type="InterPro" id="IPR027417">
    <property type="entry name" value="P-loop_NTPase"/>
</dbReference>
<dbReference type="PANTHER" id="PTHR43394">
    <property type="entry name" value="ATP-DEPENDENT PERMEASE MDL1, MITOCHONDRIAL"/>
    <property type="match status" value="1"/>
</dbReference>
<feature type="domain" description="ABC transporter" evidence="15">
    <location>
        <begin position="423"/>
        <end position="667"/>
    </location>
</feature>
<dbReference type="InterPro" id="IPR039421">
    <property type="entry name" value="Type_1_exporter"/>
</dbReference>
<evidence type="ECO:0000256" key="3">
    <source>
        <dbReference type="ARBA" id="ARBA00012191"/>
    </source>
</evidence>
<dbReference type="SUPFAM" id="SSF90123">
    <property type="entry name" value="ABC transporter transmembrane region"/>
    <property type="match status" value="1"/>
</dbReference>
<keyword evidence="10 14" id="KW-0472">Membrane</keyword>
<feature type="transmembrane region" description="Helical" evidence="14">
    <location>
        <begin position="219"/>
        <end position="237"/>
    </location>
</feature>
<dbReference type="FunFam" id="1.20.1560.10:FF:000011">
    <property type="entry name" value="Multidrug ABC transporter ATP-binding protein"/>
    <property type="match status" value="1"/>
</dbReference>
<evidence type="ECO:0000256" key="4">
    <source>
        <dbReference type="ARBA" id="ARBA00022448"/>
    </source>
</evidence>
<dbReference type="CDD" id="cd03254">
    <property type="entry name" value="ABCC_Glucan_exporter_like"/>
    <property type="match status" value="1"/>
</dbReference>
<evidence type="ECO:0000256" key="13">
    <source>
        <dbReference type="SAM" id="MobiDB-lite"/>
    </source>
</evidence>
<dbReference type="RefSeq" id="WP_128913428.1">
    <property type="nucleotide sequence ID" value="NZ_RDSM01000002.1"/>
</dbReference>
<keyword evidence="8 17" id="KW-0067">ATP-binding</keyword>
<feature type="region of interest" description="Disordered" evidence="13">
    <location>
        <begin position="1"/>
        <end position="65"/>
    </location>
</feature>
<dbReference type="GO" id="GO:0008559">
    <property type="term" value="F:ABC-type xenobiotic transporter activity"/>
    <property type="evidence" value="ECO:0007669"/>
    <property type="project" value="UniProtKB-EC"/>
</dbReference>
<feature type="compositionally biased region" description="Basic and acidic residues" evidence="13">
    <location>
        <begin position="44"/>
        <end position="59"/>
    </location>
</feature>
<dbReference type="SUPFAM" id="SSF52540">
    <property type="entry name" value="P-loop containing nucleoside triphosphate hydrolases"/>
    <property type="match status" value="1"/>
</dbReference>
<evidence type="ECO:0000256" key="14">
    <source>
        <dbReference type="SAM" id="Phobius"/>
    </source>
</evidence>
<dbReference type="Pfam" id="PF00005">
    <property type="entry name" value="ABC_tran"/>
    <property type="match status" value="1"/>
</dbReference>
<dbReference type="PROSITE" id="PS50929">
    <property type="entry name" value="ABC_TM1F"/>
    <property type="match status" value="1"/>
</dbReference>
<feature type="transmembrane region" description="Helical" evidence="14">
    <location>
        <begin position="243"/>
        <end position="261"/>
    </location>
</feature>
<evidence type="ECO:0000256" key="9">
    <source>
        <dbReference type="ARBA" id="ARBA00022989"/>
    </source>
</evidence>
<evidence type="ECO:0000256" key="2">
    <source>
        <dbReference type="ARBA" id="ARBA00006526"/>
    </source>
</evidence>
<dbReference type="GO" id="GO:0015421">
    <property type="term" value="F:ABC-type oligopeptide transporter activity"/>
    <property type="evidence" value="ECO:0007669"/>
    <property type="project" value="TreeGrafter"/>
</dbReference>
<dbReference type="PROSITE" id="PS50893">
    <property type="entry name" value="ABC_TRANSPORTER_2"/>
    <property type="match status" value="1"/>
</dbReference>
<reference evidence="18" key="2">
    <citation type="submission" date="2019-02" db="EMBL/GenBank/DDBJ databases">
        <title>Granulicella sibirica sp. nov., a psychrotolerant acidobacterium isolated from an organic soil layer in forested tundra, West Siberia.</title>
        <authorList>
            <person name="Oshkin I.Y."/>
            <person name="Kulichevskaya I.S."/>
            <person name="Rijpstra W.I.C."/>
            <person name="Sinninghe Damste J.S."/>
            <person name="Rakitin A.L."/>
            <person name="Ravin N.V."/>
            <person name="Dedysh S.N."/>
        </authorList>
    </citation>
    <scope>NUCLEOTIDE SEQUENCE [LARGE SCALE GENOMIC DNA]</scope>
    <source>
        <strain evidence="18">AF10</strain>
    </source>
</reference>
<dbReference type="FunFam" id="3.40.50.300:FF:000221">
    <property type="entry name" value="Multidrug ABC transporter ATP-binding protein"/>
    <property type="match status" value="1"/>
</dbReference>